<dbReference type="SUPFAM" id="SSF160996">
    <property type="entry name" value="HI0933 insert domain-like"/>
    <property type="match status" value="1"/>
</dbReference>
<organism evidence="6 7">
    <name type="scientific">candidate division WOR_3 bacterium SM1_77</name>
    <dbReference type="NCBI Taxonomy" id="1703778"/>
    <lineage>
        <taxon>Bacteria</taxon>
        <taxon>Bacteria division WOR-3</taxon>
    </lineage>
</organism>
<dbReference type="Gene3D" id="1.10.8.260">
    <property type="entry name" value="HI0933 insert domain-like"/>
    <property type="match status" value="1"/>
</dbReference>
<dbReference type="AlphaFoldDB" id="A0A0S8JUA0"/>
<dbReference type="InterPro" id="IPR004792">
    <property type="entry name" value="BaiN-like"/>
</dbReference>
<evidence type="ECO:0000256" key="1">
    <source>
        <dbReference type="ARBA" id="ARBA00001974"/>
    </source>
</evidence>
<dbReference type="InterPro" id="IPR057661">
    <property type="entry name" value="RsdA/BaiN/AoA(So)_Rossmann"/>
</dbReference>
<dbReference type="NCBIfam" id="TIGR00275">
    <property type="entry name" value="aminoacetone oxidase family FAD-binding enzyme"/>
    <property type="match status" value="1"/>
</dbReference>
<evidence type="ECO:0000313" key="7">
    <source>
        <dbReference type="Proteomes" id="UP000050975"/>
    </source>
</evidence>
<evidence type="ECO:0000256" key="2">
    <source>
        <dbReference type="ARBA" id="ARBA00022630"/>
    </source>
</evidence>
<accession>A0A0S8JUA0</accession>
<evidence type="ECO:0008006" key="8">
    <source>
        <dbReference type="Google" id="ProtNLM"/>
    </source>
</evidence>
<proteinExistence type="predicted"/>
<sequence length="425" mass="46618">MEKYDVIVVGGGAAGMMAAGRAAETGCRVLLLEKMQRLGSKLAITGKGRCNITNMEALESFLPHYGTNGKFLWNCYARFFNQDLIDFLELQGMSIVVERGKRVFPAHDDAEGIVRCLHNYLKKNGVEIRTGFKVDEILVSDEFAAGVQGDGIDIPGESVIVSTGGLSYPLTGSTGDGYRFAMNLGHRVRKPEPNLVPVEIEEDFGTTLQGLSLKNIELTAFASGRRFARLFGEMLFTHFGVSGPIVLTMSREVVKMLSGNRVTLLINFKPALTKAQLEQRLLREFSQYGKMKYKNVLKHLLPMKLVNVFVGVSGISADKPVCEINRLERQRIIQFLNSFPLTVKGVRPIDEAIVTNGGIALDEIDPQTMQSRVVKGLFFCGEVIDIAGDTGGYNLQAAFSTGYVAGESACSICKRKSVDDNPRVV</sequence>
<name>A0A0S8JUA0_UNCW3</name>
<gene>
    <name evidence="6" type="ORF">AMJ74_05785</name>
</gene>
<dbReference type="Pfam" id="PF22780">
    <property type="entry name" value="HI0933_like_1st"/>
    <property type="match status" value="1"/>
</dbReference>
<reference evidence="6 7" key="1">
    <citation type="journal article" date="2015" name="Microbiome">
        <title>Genomic resolution of linkages in carbon, nitrogen, and sulfur cycling among widespread estuary sediment bacteria.</title>
        <authorList>
            <person name="Baker B.J."/>
            <person name="Lazar C.S."/>
            <person name="Teske A.P."/>
            <person name="Dick G.J."/>
        </authorList>
    </citation>
    <scope>NUCLEOTIDE SEQUENCE [LARGE SCALE GENOMIC DNA]</scope>
    <source>
        <strain evidence="6">SM1_77</strain>
    </source>
</reference>
<dbReference type="InterPro" id="IPR036188">
    <property type="entry name" value="FAD/NAD-bd_sf"/>
</dbReference>
<comment type="cofactor">
    <cofactor evidence="1">
        <name>FAD</name>
        <dbReference type="ChEBI" id="CHEBI:57692"/>
    </cofactor>
</comment>
<dbReference type="InterPro" id="IPR055178">
    <property type="entry name" value="RsdA/BaiN/AoA(So)-like_dom"/>
</dbReference>
<dbReference type="Gene3D" id="2.40.30.10">
    <property type="entry name" value="Translation factors"/>
    <property type="match status" value="1"/>
</dbReference>
<dbReference type="PANTHER" id="PTHR42887:SF2">
    <property type="entry name" value="OS12G0638800 PROTEIN"/>
    <property type="match status" value="1"/>
</dbReference>
<evidence type="ECO:0000259" key="5">
    <source>
        <dbReference type="Pfam" id="PF22780"/>
    </source>
</evidence>
<dbReference type="PATRIC" id="fig|1703778.3.peg.928"/>
<dbReference type="SUPFAM" id="SSF51905">
    <property type="entry name" value="FAD/NAD(P)-binding domain"/>
    <property type="match status" value="1"/>
</dbReference>
<dbReference type="PRINTS" id="PR00411">
    <property type="entry name" value="PNDRDTASEI"/>
</dbReference>
<keyword evidence="3" id="KW-0274">FAD</keyword>
<feature type="domain" description="RsdA/BaiN/AoA(So)-like insert" evidence="5">
    <location>
        <begin position="193"/>
        <end position="354"/>
    </location>
</feature>
<dbReference type="PANTHER" id="PTHR42887">
    <property type="entry name" value="OS12G0638800 PROTEIN"/>
    <property type="match status" value="1"/>
</dbReference>
<dbReference type="EMBL" id="LJVE01000122">
    <property type="protein sequence ID" value="KPL13058.1"/>
    <property type="molecule type" value="Genomic_DNA"/>
</dbReference>
<protein>
    <recommendedName>
        <fullName evidence="8">FAD-dependent oxidoreductase</fullName>
    </recommendedName>
</protein>
<dbReference type="Pfam" id="PF03486">
    <property type="entry name" value="HI0933_like"/>
    <property type="match status" value="1"/>
</dbReference>
<dbReference type="InterPro" id="IPR023166">
    <property type="entry name" value="BaiN-like_dom_sf"/>
</dbReference>
<comment type="caution">
    <text evidence="6">The sequence shown here is derived from an EMBL/GenBank/DDBJ whole genome shotgun (WGS) entry which is preliminary data.</text>
</comment>
<evidence type="ECO:0000256" key="3">
    <source>
        <dbReference type="ARBA" id="ARBA00022827"/>
    </source>
</evidence>
<keyword evidence="2" id="KW-0285">Flavoprotein</keyword>
<dbReference type="Proteomes" id="UP000050975">
    <property type="component" value="Unassembled WGS sequence"/>
</dbReference>
<evidence type="ECO:0000313" key="6">
    <source>
        <dbReference type="EMBL" id="KPL13058.1"/>
    </source>
</evidence>
<dbReference type="Gene3D" id="3.50.50.60">
    <property type="entry name" value="FAD/NAD(P)-binding domain"/>
    <property type="match status" value="1"/>
</dbReference>
<evidence type="ECO:0000259" key="4">
    <source>
        <dbReference type="Pfam" id="PF03486"/>
    </source>
</evidence>
<dbReference type="PRINTS" id="PR00368">
    <property type="entry name" value="FADPNR"/>
</dbReference>
<feature type="domain" description="RsdA/BaiN/AoA(So)-like Rossmann fold-like" evidence="4">
    <location>
        <begin position="5"/>
        <end position="407"/>
    </location>
</feature>